<feature type="transmembrane region" description="Helical" evidence="5">
    <location>
        <begin position="6"/>
        <end position="31"/>
    </location>
</feature>
<dbReference type="KEGG" id="bdu:BDU_1108"/>
<dbReference type="HOGENOM" id="CLU_105744_0_0_12"/>
<dbReference type="Proteomes" id="UP000000611">
    <property type="component" value="Plasmid pl165"/>
</dbReference>
<evidence type="ECO:0000313" key="6">
    <source>
        <dbReference type="EMBL" id="ACH93899.1"/>
    </source>
</evidence>
<proteinExistence type="inferred from homology"/>
<geneLocation type="plasmid" evidence="6 7">
    <name>pl165</name>
</geneLocation>
<accession>B5RNG3</accession>
<name>B5RNG3_BORDL</name>
<comment type="similarity">
    <text evidence="1">Belongs to the BptA family.</text>
</comment>
<protein>
    <recommendedName>
        <fullName evidence="2">Protein BptA</fullName>
    </recommendedName>
    <alternativeName>
        <fullName evidence="4">Borrelial persistence in ticks protein A</fullName>
    </alternativeName>
</protein>
<gene>
    <name evidence="6" type="ordered locus">BDU_1108</name>
</gene>
<evidence type="ECO:0000313" key="7">
    <source>
        <dbReference type="Proteomes" id="UP000000611"/>
    </source>
</evidence>
<dbReference type="RefSeq" id="WP_012539438.1">
    <property type="nucleotide sequence ID" value="NC_011247.1"/>
</dbReference>
<keyword evidence="3" id="KW-0843">Virulence</keyword>
<sequence>MSKVKVIIFKVYVVIVICFFIAFLFFFGIFIRSKMLNEVLKKKSGRYYHSGSDRDMVRKITYYENLNLNRVQKFSFAAYYINEDSDEFKSLQNEEREKILAPYPYFEFHFAVADNGYLMDFKDVFFSWLDGDRVFMYDNKLDVDFKSSDVPYFKFNKSNDLDSKIVGEYPVNVINYFSISINEALFKLLLKQKTLTITLISADDAKYNISVTNFLSSDDFSVFNKDEDKVEDIGIDAF</sequence>
<organism evidence="6 7">
    <name type="scientific">Borrelia duttonii (strain Ly)</name>
    <dbReference type="NCBI Taxonomy" id="412419"/>
    <lineage>
        <taxon>Bacteria</taxon>
        <taxon>Pseudomonadati</taxon>
        <taxon>Spirochaetota</taxon>
        <taxon>Spirochaetia</taxon>
        <taxon>Spirochaetales</taxon>
        <taxon>Borreliaceae</taxon>
        <taxon>Borrelia</taxon>
    </lineage>
</organism>
<dbReference type="EMBL" id="CP000979">
    <property type="protein sequence ID" value="ACH93899.1"/>
    <property type="molecule type" value="Genomic_DNA"/>
</dbReference>
<evidence type="ECO:0000256" key="4">
    <source>
        <dbReference type="ARBA" id="ARBA00031297"/>
    </source>
</evidence>
<keyword evidence="5" id="KW-0812">Transmembrane</keyword>
<dbReference type="Pfam" id="PF17044">
    <property type="entry name" value="BPTA"/>
    <property type="match status" value="1"/>
</dbReference>
<keyword evidence="5" id="KW-0472">Membrane</keyword>
<evidence type="ECO:0000256" key="1">
    <source>
        <dbReference type="ARBA" id="ARBA00010700"/>
    </source>
</evidence>
<evidence type="ECO:0000256" key="3">
    <source>
        <dbReference type="ARBA" id="ARBA00023026"/>
    </source>
</evidence>
<dbReference type="AlphaFoldDB" id="B5RNG3"/>
<evidence type="ECO:0000256" key="5">
    <source>
        <dbReference type="SAM" id="Phobius"/>
    </source>
</evidence>
<keyword evidence="7" id="KW-1185">Reference proteome</keyword>
<keyword evidence="5" id="KW-1133">Transmembrane helix</keyword>
<keyword evidence="6" id="KW-0614">Plasmid</keyword>
<reference evidence="6 7" key="1">
    <citation type="journal article" date="2008" name="PLoS Genet.">
        <title>The genome of Borrelia recurrentis, the agent of deadly louse-borne relapsing fever, is a degraded subset of tick-borne Borrelia duttonii.</title>
        <authorList>
            <person name="Lescot M."/>
            <person name="Audic S."/>
            <person name="Robert C."/>
            <person name="Nguyen T.T."/>
            <person name="Blanc G."/>
            <person name="Cutler S.J."/>
            <person name="Wincker P."/>
            <person name="Couloux A."/>
            <person name="Claverie J.-M."/>
            <person name="Raoult D."/>
            <person name="Drancourt M."/>
        </authorList>
    </citation>
    <scope>NUCLEOTIDE SEQUENCE [LARGE SCALE GENOMIC DNA]</scope>
    <source>
        <strain evidence="6 7">Ly</strain>
    </source>
</reference>
<dbReference type="InterPro" id="IPR031471">
    <property type="entry name" value="BptA"/>
</dbReference>
<evidence type="ECO:0000256" key="2">
    <source>
        <dbReference type="ARBA" id="ARBA00018692"/>
    </source>
</evidence>